<protein>
    <recommendedName>
        <fullName evidence="8">Biliverdin-producing heme oxygenase</fullName>
    </recommendedName>
</protein>
<organism evidence="6 7">
    <name type="scientific">Brevibacterium rongguiense</name>
    <dbReference type="NCBI Taxonomy" id="2695267"/>
    <lineage>
        <taxon>Bacteria</taxon>
        <taxon>Bacillati</taxon>
        <taxon>Actinomycetota</taxon>
        <taxon>Actinomycetes</taxon>
        <taxon>Micrococcales</taxon>
        <taxon>Brevibacteriaceae</taxon>
        <taxon>Brevibacterium</taxon>
    </lineage>
</organism>
<dbReference type="GO" id="GO:0020037">
    <property type="term" value="F:heme binding"/>
    <property type="evidence" value="ECO:0007669"/>
    <property type="project" value="TreeGrafter"/>
</dbReference>
<reference evidence="6 7" key="1">
    <citation type="submission" date="2020-01" db="EMBL/GenBank/DDBJ databases">
        <authorList>
            <person name="Deng T."/>
        </authorList>
    </citation>
    <scope>NUCLEOTIDE SEQUENCE [LARGE SCALE GENOMIC DNA]</scope>
    <source>
        <strain evidence="6 7">5221</strain>
    </source>
</reference>
<sequence length="219" mass="23527">MTAEHTEARPDDAEAPLSTAIKTATAQAHDETENSSFMSQLMGGHLDRAAYTTLTGQLLLIYRELEAAVSAHRTDPALAPLADPALERTAALEADWAALTGGAADPSPLPATRAYIERLCGLDAPQLAAHHYTRYLGDLSGGQIIATLVQRHYGIDEGRAFYDFSHLGKLKPYKDRYRSALDSLPLTAEQRADLLAEASAAFECNRALFEDLATASAAS</sequence>
<dbReference type="EMBL" id="WWEQ01000021">
    <property type="protein sequence ID" value="MYM19667.1"/>
    <property type="molecule type" value="Genomic_DNA"/>
</dbReference>
<feature type="binding site" evidence="4">
    <location>
        <position position="22"/>
    </location>
    <ligand>
        <name>heme b</name>
        <dbReference type="ChEBI" id="CHEBI:60344"/>
    </ligand>
</feature>
<evidence type="ECO:0000256" key="5">
    <source>
        <dbReference type="PIRSR" id="PIRSR000343-2"/>
    </source>
</evidence>
<dbReference type="Pfam" id="PF01126">
    <property type="entry name" value="Heme_oxygenase"/>
    <property type="match status" value="1"/>
</dbReference>
<evidence type="ECO:0000313" key="6">
    <source>
        <dbReference type="EMBL" id="MYM19667.1"/>
    </source>
</evidence>
<dbReference type="PANTHER" id="PTHR10720:SF0">
    <property type="entry name" value="HEME OXYGENASE"/>
    <property type="match status" value="1"/>
</dbReference>
<proteinExistence type="predicted"/>
<evidence type="ECO:0000256" key="4">
    <source>
        <dbReference type="PIRSR" id="PIRSR000343-1"/>
    </source>
</evidence>
<dbReference type="InterPro" id="IPR002051">
    <property type="entry name" value="Haem_Oase"/>
</dbReference>
<gene>
    <name evidence="6" type="ORF">GSY69_06705</name>
</gene>
<dbReference type="GO" id="GO:0006979">
    <property type="term" value="P:response to oxidative stress"/>
    <property type="evidence" value="ECO:0007669"/>
    <property type="project" value="TreeGrafter"/>
</dbReference>
<keyword evidence="3 5" id="KW-0408">Iron</keyword>
<keyword evidence="1 4" id="KW-0349">Heme</keyword>
<dbReference type="InterPro" id="IPR016053">
    <property type="entry name" value="Haem_Oase-like"/>
</dbReference>
<feature type="binding site" evidence="4">
    <location>
        <position position="132"/>
    </location>
    <ligand>
        <name>heme b</name>
        <dbReference type="ChEBI" id="CHEBI:60344"/>
    </ligand>
</feature>
<feature type="binding site" evidence="4">
    <location>
        <position position="178"/>
    </location>
    <ligand>
        <name>heme b</name>
        <dbReference type="ChEBI" id="CHEBI:60344"/>
    </ligand>
</feature>
<evidence type="ECO:0008006" key="8">
    <source>
        <dbReference type="Google" id="ProtNLM"/>
    </source>
</evidence>
<dbReference type="AlphaFoldDB" id="A0A6N9H6D2"/>
<evidence type="ECO:0000313" key="7">
    <source>
        <dbReference type="Proteomes" id="UP000469215"/>
    </source>
</evidence>
<keyword evidence="7" id="KW-1185">Reference proteome</keyword>
<dbReference type="Gene3D" id="1.20.910.10">
    <property type="entry name" value="Heme oxygenase-like"/>
    <property type="match status" value="1"/>
</dbReference>
<dbReference type="CDD" id="cd19165">
    <property type="entry name" value="HemeO"/>
    <property type="match status" value="1"/>
</dbReference>
<evidence type="ECO:0000256" key="2">
    <source>
        <dbReference type="ARBA" id="ARBA00022723"/>
    </source>
</evidence>
<dbReference type="PANTHER" id="PTHR10720">
    <property type="entry name" value="HEME OXYGENASE"/>
    <property type="match status" value="1"/>
</dbReference>
<dbReference type="Proteomes" id="UP000469215">
    <property type="component" value="Unassembled WGS sequence"/>
</dbReference>
<dbReference type="GO" id="GO:0006788">
    <property type="term" value="P:heme oxidation"/>
    <property type="evidence" value="ECO:0007669"/>
    <property type="project" value="InterPro"/>
</dbReference>
<comment type="caution">
    <text evidence="6">The sequence shown here is derived from an EMBL/GenBank/DDBJ whole genome shotgun (WGS) entry which is preliminary data.</text>
</comment>
<evidence type="ECO:0000256" key="1">
    <source>
        <dbReference type="ARBA" id="ARBA00022617"/>
    </source>
</evidence>
<evidence type="ECO:0000256" key="3">
    <source>
        <dbReference type="ARBA" id="ARBA00023004"/>
    </source>
</evidence>
<dbReference type="PRINTS" id="PR00088">
    <property type="entry name" value="HAEMOXYGNASE"/>
</dbReference>
<dbReference type="GO" id="GO:0042167">
    <property type="term" value="P:heme catabolic process"/>
    <property type="evidence" value="ECO:0007669"/>
    <property type="project" value="TreeGrafter"/>
</dbReference>
<feature type="binding site" description="axial binding residue" evidence="5">
    <location>
        <position position="29"/>
    </location>
    <ligand>
        <name>heme b</name>
        <dbReference type="ChEBI" id="CHEBI:60344"/>
    </ligand>
    <ligandPart>
        <name>Fe</name>
        <dbReference type="ChEBI" id="CHEBI:18248"/>
    </ligandPart>
</feature>
<accession>A0A6N9H6D2</accession>
<dbReference type="PIRSF" id="PIRSF000343">
    <property type="entry name" value="Haem_Oase"/>
    <property type="match status" value="1"/>
</dbReference>
<name>A0A6N9H6D2_9MICO</name>
<keyword evidence="2 5" id="KW-0479">Metal-binding</keyword>
<dbReference type="GO" id="GO:0004392">
    <property type="term" value="F:heme oxygenase (decyclizing) activity"/>
    <property type="evidence" value="ECO:0007669"/>
    <property type="project" value="InterPro"/>
</dbReference>
<dbReference type="GO" id="GO:0046872">
    <property type="term" value="F:metal ion binding"/>
    <property type="evidence" value="ECO:0007669"/>
    <property type="project" value="UniProtKB-KW"/>
</dbReference>
<dbReference type="SUPFAM" id="SSF48613">
    <property type="entry name" value="Heme oxygenase-like"/>
    <property type="match status" value="1"/>
</dbReference>
<dbReference type="InterPro" id="IPR016084">
    <property type="entry name" value="Haem_Oase-like_multi-hlx"/>
</dbReference>